<dbReference type="CDD" id="cd00371">
    <property type="entry name" value="HMA"/>
    <property type="match status" value="1"/>
</dbReference>
<dbReference type="EMBL" id="CP011056">
    <property type="protein sequence ID" value="AKA75705.1"/>
    <property type="molecule type" value="Genomic_DNA"/>
</dbReference>
<evidence type="ECO:0000313" key="11">
    <source>
        <dbReference type="EMBL" id="AZF83202.1"/>
    </source>
</evidence>
<evidence type="ECO:0000313" key="6">
    <source>
        <dbReference type="EMBL" id="AZF70137.1"/>
    </source>
</evidence>
<reference evidence="16 17" key="2">
    <citation type="journal article" date="2018" name="Proc. Natl. Acad. Sci. U.S.A.">
        <title>Nonmutational mechanism of inheritance in the Archaeon Sulfolobus solfataricus.</title>
        <authorList>
            <person name="Payne S."/>
            <person name="McCarthy S."/>
            <person name="Johnson T."/>
            <person name="North E."/>
            <person name="Blum P."/>
        </authorList>
    </citation>
    <scope>NUCLEOTIDE SEQUENCE [LARGE SCALE GENOMIC DNA]</scope>
    <source>
        <strain evidence="6 16">SARC-H</strain>
        <strain evidence="7 20">SARC-I</strain>
        <strain evidence="9 21">SARC-N</strain>
        <strain evidence="10 22">SARC-O</strain>
        <strain evidence="11 17">SUL120</strain>
        <strain evidence="5 18">SULG</strain>
        <strain evidence="8 19">SULM</strain>
    </source>
</reference>
<sequence length="92" mass="10626">MAEIDKILKNLGVGELRFWVSGVYCNNCVNRIHRALKTISGVESVEVKPDFKELKALVILKYRGEVSKKDIEEVLSETSDETPYHEYKPIWE</sequence>
<evidence type="ECO:0000313" key="5">
    <source>
        <dbReference type="EMBL" id="AZF67517.1"/>
    </source>
</evidence>
<evidence type="ECO:0000313" key="9">
    <source>
        <dbReference type="EMBL" id="AZF77989.1"/>
    </source>
</evidence>
<evidence type="ECO:0000313" key="7">
    <source>
        <dbReference type="EMBL" id="AZF72757.1"/>
    </source>
</evidence>
<evidence type="ECO:0000313" key="18">
    <source>
        <dbReference type="Proteomes" id="UP000273194"/>
    </source>
</evidence>
<dbReference type="InterPro" id="IPR036163">
    <property type="entry name" value="HMA_dom_sf"/>
</dbReference>
<evidence type="ECO:0000313" key="16">
    <source>
        <dbReference type="Proteomes" id="UP000267993"/>
    </source>
</evidence>
<dbReference type="EMBL" id="CP033240">
    <property type="protein sequence ID" value="AZF80594.1"/>
    <property type="molecule type" value="Genomic_DNA"/>
</dbReference>
<evidence type="ECO:0000313" key="22">
    <source>
        <dbReference type="Proteomes" id="UP000282269"/>
    </source>
</evidence>
<dbReference type="SUPFAM" id="SSF55008">
    <property type="entry name" value="HMA, heavy metal-associated domain"/>
    <property type="match status" value="1"/>
</dbReference>
<dbReference type="EMBL" id="CP033236">
    <property type="protein sequence ID" value="AZF70137.1"/>
    <property type="molecule type" value="Genomic_DNA"/>
</dbReference>
<dbReference type="Pfam" id="PF00403">
    <property type="entry name" value="HMA"/>
    <property type="match status" value="1"/>
</dbReference>
<dbReference type="Proteomes" id="UP000594632">
    <property type="component" value="Chromosome"/>
</dbReference>
<name>A0A0E3MCU2_SACSO</name>
<dbReference type="EMBL" id="CP011057">
    <property type="protein sequence ID" value="AKA78397.1"/>
    <property type="molecule type" value="Genomic_DNA"/>
</dbReference>
<evidence type="ECO:0000313" key="14">
    <source>
        <dbReference type="Proteomes" id="UP000033085"/>
    </source>
</evidence>
<evidence type="ECO:0000313" key="21">
    <source>
        <dbReference type="Proteomes" id="UP000278715"/>
    </source>
</evidence>
<dbReference type="Proteomes" id="UP000033106">
    <property type="component" value="Chromosome"/>
</dbReference>
<dbReference type="Proteomes" id="UP000033057">
    <property type="component" value="Chromosome"/>
</dbReference>
<evidence type="ECO:0000313" key="13">
    <source>
        <dbReference type="Proteomes" id="UP000033057"/>
    </source>
</evidence>
<dbReference type="RefSeq" id="WP_009991449.1">
    <property type="nucleotide sequence ID" value="NZ_CP011055.2"/>
</dbReference>
<reference evidence="2" key="3">
    <citation type="submission" date="2018-10" db="EMBL/GenBank/DDBJ databases">
        <authorList>
            <person name="McCarthy S."/>
            <person name="Gradnigo J."/>
            <person name="Johnson T."/>
            <person name="Payne S."/>
            <person name="Lipzen A."/>
            <person name="Schackwitz W."/>
            <person name="Martin J."/>
            <person name="Moriyama E."/>
            <person name="Blum P."/>
        </authorList>
    </citation>
    <scope>NUCLEOTIDE SEQUENCE</scope>
    <source>
        <strain evidence="2">SARC-B</strain>
        <strain evidence="3">SARC-C</strain>
        <strain evidence="4">SULA</strain>
    </source>
</reference>
<evidence type="ECO:0000259" key="1">
    <source>
        <dbReference type="PROSITE" id="PS50846"/>
    </source>
</evidence>
<feature type="domain" description="HMA" evidence="1">
    <location>
        <begin position="14"/>
        <end position="83"/>
    </location>
</feature>
<evidence type="ECO:0000313" key="3">
    <source>
        <dbReference type="EMBL" id="AKA75705.1"/>
    </source>
</evidence>
<dbReference type="Proteomes" id="UP000033085">
    <property type="component" value="Chromosome"/>
</dbReference>
<dbReference type="GO" id="GO:0046872">
    <property type="term" value="F:metal ion binding"/>
    <property type="evidence" value="ECO:0007669"/>
    <property type="project" value="InterPro"/>
</dbReference>
<evidence type="ECO:0000313" key="12">
    <source>
        <dbReference type="EMBL" id="QPG50011.1"/>
    </source>
</evidence>
<evidence type="ECO:0000313" key="15">
    <source>
        <dbReference type="Proteomes" id="UP000033106"/>
    </source>
</evidence>
<evidence type="ECO:0000313" key="17">
    <source>
        <dbReference type="Proteomes" id="UP000269431"/>
    </source>
</evidence>
<reference evidence="12 23" key="4">
    <citation type="journal article" date="2020" name="Nat. Commun.">
        <title>The structures of two archaeal type IV pili illuminate evolutionary relationships.</title>
        <authorList>
            <person name="Wang F."/>
            <person name="Baquero D.P."/>
            <person name="Su Z."/>
            <person name="Beltran L.C."/>
            <person name="Prangishvili D."/>
            <person name="Krupovic M."/>
            <person name="Egelman E.H."/>
        </authorList>
    </citation>
    <scope>NUCLEOTIDE SEQUENCE [LARGE SCALE GENOMIC DNA]</scope>
    <source>
        <strain evidence="12 23">POZ149</strain>
    </source>
</reference>
<organism evidence="2 14">
    <name type="scientific">Saccharolobus solfataricus</name>
    <name type="common">Sulfolobus solfataricus</name>
    <dbReference type="NCBI Taxonomy" id="2287"/>
    <lineage>
        <taxon>Archaea</taxon>
        <taxon>Thermoproteota</taxon>
        <taxon>Thermoprotei</taxon>
        <taxon>Sulfolobales</taxon>
        <taxon>Sulfolobaceae</taxon>
        <taxon>Saccharolobus</taxon>
    </lineage>
</organism>
<dbReference type="PROSITE" id="PS50846">
    <property type="entry name" value="HMA_2"/>
    <property type="match status" value="1"/>
</dbReference>
<evidence type="ECO:0000313" key="23">
    <source>
        <dbReference type="Proteomes" id="UP000594632"/>
    </source>
</evidence>
<dbReference type="KEGG" id="ssof:SULC_0613"/>
<dbReference type="KEGG" id="ssol:SULB_0615"/>
<dbReference type="Proteomes" id="UP000278715">
    <property type="component" value="Chromosome"/>
</dbReference>
<dbReference type="EMBL" id="CP033237">
    <property type="protein sequence ID" value="AZF72757.1"/>
    <property type="molecule type" value="Genomic_DNA"/>
</dbReference>
<proteinExistence type="predicted"/>
<dbReference type="EMBL" id="CP033235">
    <property type="protein sequence ID" value="AZF67517.1"/>
    <property type="molecule type" value="Genomic_DNA"/>
</dbReference>
<protein>
    <submittedName>
        <fullName evidence="2">Heavy-metal-associated domain-containing protein</fullName>
    </submittedName>
</protein>
<dbReference type="InterPro" id="IPR006121">
    <property type="entry name" value="HMA_dom"/>
</dbReference>
<dbReference type="EMBL" id="CP050869">
    <property type="protein sequence ID" value="QPG50011.1"/>
    <property type="molecule type" value="Genomic_DNA"/>
</dbReference>
<dbReference type="GeneID" id="44128554"/>
<dbReference type="Gene3D" id="3.30.70.100">
    <property type="match status" value="1"/>
</dbReference>
<evidence type="ECO:0000313" key="19">
    <source>
        <dbReference type="Proteomes" id="UP000273443"/>
    </source>
</evidence>
<evidence type="ECO:0000313" key="20">
    <source>
        <dbReference type="Proteomes" id="UP000275843"/>
    </source>
</evidence>
<dbReference type="Proteomes" id="UP000275843">
    <property type="component" value="Chromosome"/>
</dbReference>
<dbReference type="Proteomes" id="UP000273443">
    <property type="component" value="Chromosome"/>
</dbReference>
<dbReference type="Proteomes" id="UP000267993">
    <property type="component" value="Chromosome"/>
</dbReference>
<dbReference type="PATRIC" id="fig|2287.6.peg.639"/>
<reference evidence="13 14" key="1">
    <citation type="journal article" date="2015" name="Genome Announc.">
        <title>Complete Genome Sequence of Sulfolobus solfataricus Strain 98/2 and Evolved Derivatives.</title>
        <authorList>
            <person name="McCarthy S."/>
            <person name="Gradnigo J."/>
            <person name="Johnson T."/>
            <person name="Payne S."/>
            <person name="Lipzen A."/>
            <person name="Martin J."/>
            <person name="Schackwitz W."/>
            <person name="Moriyama E."/>
            <person name="Blum P."/>
        </authorList>
    </citation>
    <scope>NUCLEOTIDE SEQUENCE [LARGE SCALE GENOMIC DNA]</scope>
    <source>
        <strain evidence="13">98/2 SULC</strain>
        <strain evidence="2">SARC-B</strain>
        <strain evidence="3">SARC-C</strain>
        <strain evidence="4 15">SULA</strain>
        <strain evidence="14">SULB</strain>
    </source>
</reference>
<dbReference type="EMBL" id="CP033241">
    <property type="protein sequence ID" value="AZF83202.1"/>
    <property type="molecule type" value="Genomic_DNA"/>
</dbReference>
<dbReference type="AlphaFoldDB" id="A0A0E3MCU2"/>
<accession>A0A0E3MCU2</accession>
<dbReference type="Proteomes" id="UP000269431">
    <property type="component" value="Chromosome"/>
</dbReference>
<evidence type="ECO:0000313" key="10">
    <source>
        <dbReference type="EMBL" id="AZF80594.1"/>
    </source>
</evidence>
<dbReference type="Proteomes" id="UP000282269">
    <property type="component" value="Chromosome"/>
</dbReference>
<evidence type="ECO:0000313" key="8">
    <source>
        <dbReference type="EMBL" id="AZF75380.1"/>
    </source>
</evidence>
<dbReference type="KEGG" id="ssoa:SULA_0613"/>
<dbReference type="EMBL" id="CP011055">
    <property type="protein sequence ID" value="AKA73007.1"/>
    <property type="molecule type" value="Genomic_DNA"/>
</dbReference>
<gene>
    <name evidence="12" type="ORF">HFC64_09435</name>
    <name evidence="4" type="ORF">SULA_0613</name>
    <name evidence="2" type="ORF">SULB_0615</name>
    <name evidence="3" type="ORF">SULC_0613</name>
    <name evidence="5" type="ORF">SULG_03140</name>
    <name evidence="6" type="ORF">SULH_03140</name>
    <name evidence="7" type="ORF">SULI_03140</name>
    <name evidence="8" type="ORF">SULM_03140</name>
    <name evidence="9" type="ORF">SULN_03140</name>
    <name evidence="10" type="ORF">SULO_03150</name>
    <name evidence="11" type="ORF">SULZ_03185</name>
</gene>
<dbReference type="Proteomes" id="UP000273194">
    <property type="component" value="Chromosome"/>
</dbReference>
<dbReference type="EMBL" id="CP033238">
    <property type="protein sequence ID" value="AZF75380.1"/>
    <property type="molecule type" value="Genomic_DNA"/>
</dbReference>
<dbReference type="EMBL" id="CP033239">
    <property type="protein sequence ID" value="AZF77989.1"/>
    <property type="molecule type" value="Genomic_DNA"/>
</dbReference>
<dbReference type="GeneID" id="24780385"/>
<evidence type="ECO:0000313" key="2">
    <source>
        <dbReference type="EMBL" id="AKA73007.1"/>
    </source>
</evidence>
<evidence type="ECO:0000313" key="4">
    <source>
        <dbReference type="EMBL" id="AKA78397.1"/>
    </source>
</evidence>